<comment type="caution">
    <text evidence="2">The sequence shown here is derived from an EMBL/GenBank/DDBJ whole genome shotgun (WGS) entry which is preliminary data.</text>
</comment>
<dbReference type="AlphaFoldDB" id="A0A834G4L3"/>
<dbReference type="OrthoDB" id="1790093at2759"/>
<keyword evidence="1" id="KW-1133">Transmembrane helix</keyword>
<name>A0A834G4L3_RHOSS</name>
<proteinExistence type="predicted"/>
<keyword evidence="1" id="KW-0472">Membrane</keyword>
<reference evidence="2" key="1">
    <citation type="submission" date="2019-11" db="EMBL/GenBank/DDBJ databases">
        <authorList>
            <person name="Liu Y."/>
            <person name="Hou J."/>
            <person name="Li T.-Q."/>
            <person name="Guan C.-H."/>
            <person name="Wu X."/>
            <person name="Wu H.-Z."/>
            <person name="Ling F."/>
            <person name="Zhang R."/>
            <person name="Shi X.-G."/>
            <person name="Ren J.-P."/>
            <person name="Chen E.-F."/>
            <person name="Sun J.-M."/>
        </authorList>
    </citation>
    <scope>NUCLEOTIDE SEQUENCE</scope>
    <source>
        <strain evidence="2">Adult_tree_wgs_1</strain>
        <tissue evidence="2">Leaves</tissue>
    </source>
</reference>
<dbReference type="Proteomes" id="UP000626092">
    <property type="component" value="Unassembled WGS sequence"/>
</dbReference>
<evidence type="ECO:0000256" key="1">
    <source>
        <dbReference type="SAM" id="Phobius"/>
    </source>
</evidence>
<organism evidence="2 3">
    <name type="scientific">Rhododendron simsii</name>
    <name type="common">Sims's rhododendron</name>
    <dbReference type="NCBI Taxonomy" id="118357"/>
    <lineage>
        <taxon>Eukaryota</taxon>
        <taxon>Viridiplantae</taxon>
        <taxon>Streptophyta</taxon>
        <taxon>Embryophyta</taxon>
        <taxon>Tracheophyta</taxon>
        <taxon>Spermatophyta</taxon>
        <taxon>Magnoliopsida</taxon>
        <taxon>eudicotyledons</taxon>
        <taxon>Gunneridae</taxon>
        <taxon>Pentapetalae</taxon>
        <taxon>asterids</taxon>
        <taxon>Ericales</taxon>
        <taxon>Ericaceae</taxon>
        <taxon>Ericoideae</taxon>
        <taxon>Rhodoreae</taxon>
        <taxon>Rhododendron</taxon>
    </lineage>
</organism>
<gene>
    <name evidence="2" type="ORF">RHSIM_Rhsim13G0013900</name>
</gene>
<evidence type="ECO:0000313" key="2">
    <source>
        <dbReference type="EMBL" id="KAF7119508.1"/>
    </source>
</evidence>
<keyword evidence="3" id="KW-1185">Reference proteome</keyword>
<dbReference type="EMBL" id="WJXA01000013">
    <property type="protein sequence ID" value="KAF7119508.1"/>
    <property type="molecule type" value="Genomic_DNA"/>
</dbReference>
<accession>A0A834G4L3</accession>
<evidence type="ECO:0000313" key="3">
    <source>
        <dbReference type="Proteomes" id="UP000626092"/>
    </source>
</evidence>
<sequence length="97" mass="10732">MCFLLISHVNARVLCLQVDGGNPIDFYINVVALLAGLNSLLLPGFIVPALSVILLSWFCNIPLFNFLTKNGPSTMSYLDIAKPLFHGHMTHEMTDEL</sequence>
<keyword evidence="1" id="KW-0812">Transmembrane</keyword>
<feature type="transmembrane region" description="Helical" evidence="1">
    <location>
        <begin position="26"/>
        <end position="59"/>
    </location>
</feature>
<protein>
    <submittedName>
        <fullName evidence="2">Uncharacterized protein</fullName>
    </submittedName>
</protein>